<evidence type="ECO:0000256" key="1">
    <source>
        <dbReference type="SAM" id="MobiDB-lite"/>
    </source>
</evidence>
<proteinExistence type="predicted"/>
<sequence>MSTWVGCPSSLASECCLHRQEKGCGRFDKGVTPSLKSDRSRLASRALRGEHFVLLLDAESLFFTIWKLMGVKILKNSDRSQGNAPEIPKRASKVEDRVQKLD</sequence>
<dbReference type="Proteomes" id="UP000094527">
    <property type="component" value="Unassembled WGS sequence"/>
</dbReference>
<reference evidence="2 3" key="1">
    <citation type="journal article" date="2016" name="Genome Biol. Evol.">
        <title>Gene Family Evolution Reflects Adaptation to Soil Environmental Stressors in the Genome of the Collembolan Orchesella cincta.</title>
        <authorList>
            <person name="Faddeeva-Vakhrusheva A."/>
            <person name="Derks M.F."/>
            <person name="Anvar S.Y."/>
            <person name="Agamennone V."/>
            <person name="Suring W."/>
            <person name="Smit S."/>
            <person name="van Straalen N.M."/>
            <person name="Roelofs D."/>
        </authorList>
    </citation>
    <scope>NUCLEOTIDE SEQUENCE [LARGE SCALE GENOMIC DNA]</scope>
    <source>
        <tissue evidence="2">Mixed pool</tissue>
    </source>
</reference>
<protein>
    <submittedName>
        <fullName evidence="2">Uncharacterized protein</fullName>
    </submittedName>
</protein>
<organism evidence="2 3">
    <name type="scientific">Orchesella cincta</name>
    <name type="common">Springtail</name>
    <name type="synonym">Podura cincta</name>
    <dbReference type="NCBI Taxonomy" id="48709"/>
    <lineage>
        <taxon>Eukaryota</taxon>
        <taxon>Metazoa</taxon>
        <taxon>Ecdysozoa</taxon>
        <taxon>Arthropoda</taxon>
        <taxon>Hexapoda</taxon>
        <taxon>Collembola</taxon>
        <taxon>Entomobryomorpha</taxon>
        <taxon>Entomobryoidea</taxon>
        <taxon>Orchesellidae</taxon>
        <taxon>Orchesellinae</taxon>
        <taxon>Orchesella</taxon>
    </lineage>
</organism>
<name>A0A1D2M5R6_ORCCI</name>
<comment type="caution">
    <text evidence="2">The sequence shown here is derived from an EMBL/GenBank/DDBJ whole genome shotgun (WGS) entry which is preliminary data.</text>
</comment>
<keyword evidence="3" id="KW-1185">Reference proteome</keyword>
<dbReference type="EMBL" id="LJIJ01003771">
    <property type="protein sequence ID" value="ODM88318.1"/>
    <property type="molecule type" value="Genomic_DNA"/>
</dbReference>
<accession>A0A1D2M5R6</accession>
<feature type="compositionally biased region" description="Basic and acidic residues" evidence="1">
    <location>
        <begin position="87"/>
        <end position="102"/>
    </location>
</feature>
<evidence type="ECO:0000313" key="3">
    <source>
        <dbReference type="Proteomes" id="UP000094527"/>
    </source>
</evidence>
<evidence type="ECO:0000313" key="2">
    <source>
        <dbReference type="EMBL" id="ODM88318.1"/>
    </source>
</evidence>
<feature type="region of interest" description="Disordered" evidence="1">
    <location>
        <begin position="78"/>
        <end position="102"/>
    </location>
</feature>
<dbReference type="AlphaFoldDB" id="A0A1D2M5R6"/>
<gene>
    <name evidence="2" type="ORF">Ocin01_18366</name>
</gene>